<reference evidence="11 12" key="1">
    <citation type="submission" date="2013-03" db="EMBL/GenBank/DDBJ databases">
        <title>Salinisphaera hydrothermalis C41B8 Genome Sequencing.</title>
        <authorList>
            <person name="Li C."/>
            <person name="Lai Q."/>
            <person name="Shao Z."/>
        </authorList>
    </citation>
    <scope>NUCLEOTIDE SEQUENCE [LARGE SCALE GENOMIC DNA]</scope>
    <source>
        <strain evidence="11 12">C41B8</strain>
    </source>
</reference>
<feature type="binding site" evidence="9">
    <location>
        <position position="159"/>
    </location>
    <ligand>
        <name>orotate</name>
        <dbReference type="ChEBI" id="CHEBI:30839"/>
    </ligand>
</feature>
<feature type="binding site" description="in other chain" evidence="9">
    <location>
        <begin position="76"/>
        <end position="77"/>
    </location>
    <ligand>
        <name>5-phospho-alpha-D-ribose 1-diphosphate</name>
        <dbReference type="ChEBI" id="CHEBI:58017"/>
        <note>ligand shared between dimeric partners</note>
    </ligand>
</feature>
<feature type="binding site" evidence="9">
    <location>
        <begin position="38"/>
        <end position="39"/>
    </location>
    <ligand>
        <name>orotate</name>
        <dbReference type="ChEBI" id="CHEBI:30839"/>
    </ligand>
</feature>
<comment type="similarity">
    <text evidence="3 9">Belongs to the purine/pyrimidine phosphoribosyltransferase family. PyrE subfamily.</text>
</comment>
<feature type="binding site" evidence="9">
    <location>
        <position position="131"/>
    </location>
    <ligand>
        <name>orotate</name>
        <dbReference type="ChEBI" id="CHEBI:30839"/>
    </ligand>
</feature>
<dbReference type="NCBIfam" id="TIGR00336">
    <property type="entry name" value="pyrE"/>
    <property type="match status" value="1"/>
</dbReference>
<dbReference type="PANTHER" id="PTHR46683:SF1">
    <property type="entry name" value="OROTATE PHOSPHORIBOSYLTRANSFERASE 1-RELATED"/>
    <property type="match status" value="1"/>
</dbReference>
<keyword evidence="6 9" id="KW-0328">Glycosyltransferase</keyword>
<dbReference type="GO" id="GO:0046132">
    <property type="term" value="P:pyrimidine ribonucleoside biosynthetic process"/>
    <property type="evidence" value="ECO:0007669"/>
    <property type="project" value="TreeGrafter"/>
</dbReference>
<comment type="pathway">
    <text evidence="2 9">Pyrimidine metabolism; UMP biosynthesis via de novo pathway; UMP from orotate: step 1/2.</text>
</comment>
<dbReference type="InterPro" id="IPR004467">
    <property type="entry name" value="Or_phspho_trans_dom"/>
</dbReference>
<dbReference type="InterPro" id="IPR029057">
    <property type="entry name" value="PRTase-like"/>
</dbReference>
<dbReference type="EMBL" id="APNK01000017">
    <property type="protein sequence ID" value="KEZ77108.1"/>
    <property type="molecule type" value="Genomic_DNA"/>
</dbReference>
<feature type="binding site" description="in other chain" evidence="9">
    <location>
        <position position="30"/>
    </location>
    <ligand>
        <name>5-phospho-alpha-D-ribose 1-diphosphate</name>
        <dbReference type="ChEBI" id="CHEBI:58017"/>
        <note>ligand shared between dimeric partners</note>
    </ligand>
</feature>
<evidence type="ECO:0000259" key="10">
    <source>
        <dbReference type="Pfam" id="PF00156"/>
    </source>
</evidence>
<dbReference type="Proteomes" id="UP000028302">
    <property type="component" value="Unassembled WGS sequence"/>
</dbReference>
<keyword evidence="7 9" id="KW-0808">Transferase</keyword>
<feature type="binding site" evidence="9">
    <location>
        <position position="102"/>
    </location>
    <ligand>
        <name>5-phospho-alpha-D-ribose 1-diphosphate</name>
        <dbReference type="ChEBI" id="CHEBI:58017"/>
        <note>ligand shared between dimeric partners</note>
    </ligand>
</feature>
<evidence type="ECO:0000313" key="11">
    <source>
        <dbReference type="EMBL" id="KEZ77108.1"/>
    </source>
</evidence>
<dbReference type="RefSeq" id="WP_037338345.1">
    <property type="nucleotide sequence ID" value="NZ_APNK01000017.1"/>
</dbReference>
<feature type="binding site" description="in other chain" evidence="9">
    <location>
        <position position="103"/>
    </location>
    <ligand>
        <name>5-phospho-alpha-D-ribose 1-diphosphate</name>
        <dbReference type="ChEBI" id="CHEBI:58017"/>
        <note>ligand shared between dimeric partners</note>
    </ligand>
</feature>
<dbReference type="EC" id="2.4.2.10" evidence="5 9"/>
<evidence type="ECO:0000313" key="12">
    <source>
        <dbReference type="Proteomes" id="UP000028302"/>
    </source>
</evidence>
<dbReference type="GO" id="GO:0044205">
    <property type="term" value="P:'de novo' UMP biosynthetic process"/>
    <property type="evidence" value="ECO:0007669"/>
    <property type="project" value="UniProtKB-UniRule"/>
</dbReference>
<dbReference type="GO" id="GO:0004588">
    <property type="term" value="F:orotate phosphoribosyltransferase activity"/>
    <property type="evidence" value="ECO:0007669"/>
    <property type="project" value="UniProtKB-UniRule"/>
</dbReference>
<protein>
    <recommendedName>
        <fullName evidence="5 9">Orotate phosphoribosyltransferase</fullName>
        <shortName evidence="9">OPRT</shortName>
        <shortName evidence="9">OPRTase</shortName>
        <ecNumber evidence="5 9">2.4.2.10</ecNumber>
    </recommendedName>
</protein>
<evidence type="ECO:0000256" key="1">
    <source>
        <dbReference type="ARBA" id="ARBA00003769"/>
    </source>
</evidence>
<feature type="binding site" evidence="9">
    <location>
        <position position="106"/>
    </location>
    <ligand>
        <name>5-phospho-alpha-D-ribose 1-diphosphate</name>
        <dbReference type="ChEBI" id="CHEBI:58017"/>
        <note>ligand shared between dimeric partners</note>
    </ligand>
</feature>
<comment type="function">
    <text evidence="1 9">Catalyzes the transfer of a ribosyl phosphate group from 5-phosphoribose 1-diphosphate to orotate, leading to the formation of orotidine monophosphate (OMP).</text>
</comment>
<dbReference type="Gene3D" id="3.40.50.2020">
    <property type="match status" value="1"/>
</dbReference>
<sequence>MPAETTTYAQDFLALADTYNALKFGEFTLKSGRVSPYFFNMGEIASGAGMKRLAAGYAAALTDAGIEYDSLFGPAYKGIPLVATVACALADHGRDVPFTYNRKEAKDHGEGGTLVGAPLGKRVVIVDDVITAGTAVREAIQLIRAAGSEVAGVLIALDRQERGADDRSPLAALAEDEGIPTAAVATLDDVIGYAERTGLDESTVAAIRRYRSEYGVGASR</sequence>
<comment type="catalytic activity">
    <reaction evidence="9">
        <text>orotidine 5'-phosphate + diphosphate = orotate + 5-phospho-alpha-D-ribose 1-diphosphate</text>
        <dbReference type="Rhea" id="RHEA:10380"/>
        <dbReference type="ChEBI" id="CHEBI:30839"/>
        <dbReference type="ChEBI" id="CHEBI:33019"/>
        <dbReference type="ChEBI" id="CHEBI:57538"/>
        <dbReference type="ChEBI" id="CHEBI:58017"/>
        <dbReference type="EC" id="2.4.2.10"/>
    </reaction>
</comment>
<keyword evidence="12" id="KW-1185">Reference proteome</keyword>
<evidence type="ECO:0000256" key="3">
    <source>
        <dbReference type="ARBA" id="ARBA00006340"/>
    </source>
</evidence>
<comment type="subunit">
    <text evidence="4 9">Homodimer.</text>
</comment>
<accession>A0A084IK74</accession>
<keyword evidence="8 9" id="KW-0665">Pyrimidine biosynthesis</keyword>
<evidence type="ECO:0000256" key="9">
    <source>
        <dbReference type="HAMAP-Rule" id="MF_01208"/>
    </source>
</evidence>
<dbReference type="eggNOG" id="COG0461">
    <property type="taxonomic scope" value="Bacteria"/>
</dbReference>
<proteinExistence type="inferred from homology"/>
<dbReference type="Pfam" id="PF00156">
    <property type="entry name" value="Pribosyltran"/>
    <property type="match status" value="1"/>
</dbReference>
<evidence type="ECO:0000256" key="6">
    <source>
        <dbReference type="ARBA" id="ARBA00022676"/>
    </source>
</evidence>
<dbReference type="UniPathway" id="UPA00070">
    <property type="reaction ID" value="UER00119"/>
</dbReference>
<evidence type="ECO:0000256" key="4">
    <source>
        <dbReference type="ARBA" id="ARBA00011738"/>
    </source>
</evidence>
<gene>
    <name evidence="9 11" type="primary">pyrE</name>
    <name evidence="11" type="ORF">C41B8_11678</name>
</gene>
<feature type="binding site" description="in other chain" evidence="9">
    <location>
        <begin position="127"/>
        <end position="135"/>
    </location>
    <ligand>
        <name>5-phospho-alpha-D-ribose 1-diphosphate</name>
        <dbReference type="ChEBI" id="CHEBI:58017"/>
        <note>ligand shared between dimeric partners</note>
    </ligand>
</feature>
<dbReference type="AlphaFoldDB" id="A0A084IK74"/>
<dbReference type="InterPro" id="IPR000836">
    <property type="entry name" value="PRTase_dom"/>
</dbReference>
<keyword evidence="9" id="KW-0460">Magnesium</keyword>
<dbReference type="STRING" id="1304275.C41B8_11678"/>
<dbReference type="PATRIC" id="fig|1304275.5.peg.2380"/>
<comment type="caution">
    <text evidence="11">The sequence shown here is derived from an EMBL/GenBank/DDBJ whole genome shotgun (WGS) entry which is preliminary data.</text>
</comment>
<dbReference type="PANTHER" id="PTHR46683">
    <property type="entry name" value="OROTATE PHOSPHORIBOSYLTRANSFERASE 1-RELATED"/>
    <property type="match status" value="1"/>
</dbReference>
<dbReference type="HAMAP" id="MF_01208">
    <property type="entry name" value="PyrE"/>
    <property type="match status" value="1"/>
</dbReference>
<dbReference type="FunFam" id="3.40.50.2020:FF:000008">
    <property type="entry name" value="Orotate phosphoribosyltransferase"/>
    <property type="match status" value="1"/>
</dbReference>
<dbReference type="GO" id="GO:0000287">
    <property type="term" value="F:magnesium ion binding"/>
    <property type="evidence" value="ECO:0007669"/>
    <property type="project" value="UniProtKB-UniRule"/>
</dbReference>
<feature type="domain" description="Phosphoribosyltransferase" evidence="10">
    <location>
        <begin position="43"/>
        <end position="169"/>
    </location>
</feature>
<dbReference type="GO" id="GO:0006207">
    <property type="term" value="P:'de novo' pyrimidine nucleobase biosynthetic process"/>
    <property type="evidence" value="ECO:0007669"/>
    <property type="project" value="TreeGrafter"/>
</dbReference>
<name>A0A084IK74_SALHC</name>
<dbReference type="InterPro" id="IPR023031">
    <property type="entry name" value="OPRT"/>
</dbReference>
<dbReference type="SUPFAM" id="SSF53271">
    <property type="entry name" value="PRTase-like"/>
    <property type="match status" value="1"/>
</dbReference>
<dbReference type="GO" id="GO:0005737">
    <property type="term" value="C:cytoplasm"/>
    <property type="evidence" value="ECO:0007669"/>
    <property type="project" value="TreeGrafter"/>
</dbReference>
<dbReference type="OrthoDB" id="9779060at2"/>
<comment type="cofactor">
    <cofactor evidence="9">
        <name>Mg(2+)</name>
        <dbReference type="ChEBI" id="CHEBI:18420"/>
    </cofactor>
</comment>
<organism evidence="11 12">
    <name type="scientific">Salinisphaera hydrothermalis (strain C41B8)</name>
    <dbReference type="NCBI Taxonomy" id="1304275"/>
    <lineage>
        <taxon>Bacteria</taxon>
        <taxon>Pseudomonadati</taxon>
        <taxon>Pseudomonadota</taxon>
        <taxon>Gammaproteobacteria</taxon>
        <taxon>Salinisphaerales</taxon>
        <taxon>Salinisphaeraceae</taxon>
        <taxon>Salinisphaera</taxon>
    </lineage>
</organism>
<evidence type="ECO:0000256" key="2">
    <source>
        <dbReference type="ARBA" id="ARBA00004889"/>
    </source>
</evidence>
<evidence type="ECO:0000256" key="7">
    <source>
        <dbReference type="ARBA" id="ARBA00022679"/>
    </source>
</evidence>
<feature type="binding site" evidence="9">
    <location>
        <position position="108"/>
    </location>
    <ligand>
        <name>5-phospho-alpha-D-ribose 1-diphosphate</name>
        <dbReference type="ChEBI" id="CHEBI:58017"/>
        <note>ligand shared between dimeric partners</note>
    </ligand>
</feature>
<evidence type="ECO:0000256" key="8">
    <source>
        <dbReference type="ARBA" id="ARBA00022975"/>
    </source>
</evidence>
<evidence type="ECO:0000256" key="5">
    <source>
        <dbReference type="ARBA" id="ARBA00011971"/>
    </source>
</evidence>
<dbReference type="CDD" id="cd06223">
    <property type="entry name" value="PRTases_typeI"/>
    <property type="match status" value="1"/>
</dbReference>